<dbReference type="PANTHER" id="PTHR48101">
    <property type="entry name" value="METHYLMALONYL-COA MUTASE, MITOCHONDRIAL-RELATED"/>
    <property type="match status" value="1"/>
</dbReference>
<dbReference type="GO" id="GO:0046872">
    <property type="term" value="F:metal ion binding"/>
    <property type="evidence" value="ECO:0007669"/>
    <property type="project" value="UniProtKB-KW"/>
</dbReference>
<evidence type="ECO:0000256" key="3">
    <source>
        <dbReference type="ARBA" id="ARBA00022723"/>
    </source>
</evidence>
<evidence type="ECO:0000256" key="5">
    <source>
        <dbReference type="ARBA" id="ARBA00023285"/>
    </source>
</evidence>
<evidence type="ECO:0000256" key="2">
    <source>
        <dbReference type="ARBA" id="ARBA00022628"/>
    </source>
</evidence>
<comment type="cofactor">
    <cofactor evidence="1">
        <name>adenosylcob(III)alamin</name>
        <dbReference type="ChEBI" id="CHEBI:18408"/>
    </cofactor>
</comment>
<organism evidence="7">
    <name type="scientific">Streptomyces cyanogenus</name>
    <dbReference type="NCBI Taxonomy" id="80860"/>
    <lineage>
        <taxon>Bacteria</taxon>
        <taxon>Bacillati</taxon>
        <taxon>Actinomycetota</taxon>
        <taxon>Actinomycetes</taxon>
        <taxon>Kitasatosporales</taxon>
        <taxon>Streptomycetaceae</taxon>
        <taxon>Streptomyces</taxon>
    </lineage>
</organism>
<dbReference type="InterPro" id="IPR006158">
    <property type="entry name" value="Cobalamin-bd"/>
</dbReference>
<evidence type="ECO:0000256" key="4">
    <source>
        <dbReference type="ARBA" id="ARBA00023235"/>
    </source>
</evidence>
<name>Q9ZGB9_STRCY</name>
<gene>
    <name evidence="7" type="primary">lanX</name>
</gene>
<feature type="domain" description="B12-binding" evidence="6">
    <location>
        <begin position="15"/>
        <end position="144"/>
    </location>
</feature>
<dbReference type="InterPro" id="IPR036724">
    <property type="entry name" value="Cobalamin-bd_sf"/>
</dbReference>
<dbReference type="SUPFAM" id="SSF52242">
    <property type="entry name" value="Cobalamin (vitamin B12)-binding domain"/>
    <property type="match status" value="1"/>
</dbReference>
<keyword evidence="2" id="KW-0846">Cobalamin</keyword>
<evidence type="ECO:0000259" key="6">
    <source>
        <dbReference type="PROSITE" id="PS51332"/>
    </source>
</evidence>
<dbReference type="NCBIfam" id="TIGR00640">
    <property type="entry name" value="acid_CoA_mut_C"/>
    <property type="match status" value="1"/>
</dbReference>
<dbReference type="PROSITE" id="PS51332">
    <property type="entry name" value="B12_BINDING"/>
    <property type="match status" value="1"/>
</dbReference>
<evidence type="ECO:0000256" key="1">
    <source>
        <dbReference type="ARBA" id="ARBA00001922"/>
    </source>
</evidence>
<reference evidence="7" key="1">
    <citation type="journal article" date="1999" name="FEMS Microbiol. Lett.">
        <title>Cloning and characterization of a gene cluster from Streptomyces cyanogenus S136 probably involved in landomycin biosynthesis.</title>
        <authorList>
            <person name="Westrich L."/>
            <person name="Domann S."/>
            <person name="Faust B."/>
            <person name="Bedford D."/>
            <person name="Hopwood D.A."/>
            <person name="Bechthold A."/>
        </authorList>
    </citation>
    <scope>NUCLEOTIDE SEQUENCE</scope>
    <source>
        <strain evidence="7">S136</strain>
    </source>
</reference>
<keyword evidence="4" id="KW-0413">Isomerase</keyword>
<dbReference type="Gene3D" id="3.40.50.280">
    <property type="entry name" value="Cobalamin-binding domain"/>
    <property type="match status" value="1"/>
</dbReference>
<accession>Q9ZGB9</accession>
<keyword evidence="5" id="KW-0170">Cobalt</keyword>
<sequence>MRTRNGEHGMSESRPIRVVMAKPEAGGKGSAAPPVLVDAFTKAGIEVVHAGDDQSPAGLVATVVREGAQIICISSLLGEHEALFGGVLDLLSEQGVGQVTVIGGGIIPTADIAVLKERGVTEIFSSGTPPWAAAEWVRDHVRDSSGV</sequence>
<dbReference type="GO" id="GO:0016853">
    <property type="term" value="F:isomerase activity"/>
    <property type="evidence" value="ECO:0007669"/>
    <property type="project" value="UniProtKB-KW"/>
</dbReference>
<proteinExistence type="predicted"/>
<dbReference type="PANTHER" id="PTHR48101:SF1">
    <property type="entry name" value="METHYLMALONYL-COA MUTASE, LARGE SUBUNIT"/>
    <property type="match status" value="1"/>
</dbReference>
<dbReference type="InterPro" id="IPR006159">
    <property type="entry name" value="Acid_CoA_mut_C"/>
</dbReference>
<protein>
    <submittedName>
        <fullName evidence="7">LanX</fullName>
    </submittedName>
</protein>
<evidence type="ECO:0000313" key="7">
    <source>
        <dbReference type="EMBL" id="AAD13554.1"/>
    </source>
</evidence>
<dbReference type="AlphaFoldDB" id="Q9ZGB9"/>
<keyword evidence="3" id="KW-0479">Metal-binding</keyword>
<dbReference type="GO" id="GO:0031419">
    <property type="term" value="F:cobalamin binding"/>
    <property type="evidence" value="ECO:0007669"/>
    <property type="project" value="UniProtKB-KW"/>
</dbReference>
<dbReference type="EMBL" id="AF080235">
    <property type="protein sequence ID" value="AAD13554.1"/>
    <property type="molecule type" value="Genomic_DNA"/>
</dbReference>
<dbReference type="Pfam" id="PF02310">
    <property type="entry name" value="B12-binding"/>
    <property type="match status" value="1"/>
</dbReference>